<evidence type="ECO:0008006" key="9">
    <source>
        <dbReference type="Google" id="ProtNLM"/>
    </source>
</evidence>
<evidence type="ECO:0000256" key="4">
    <source>
        <dbReference type="ARBA" id="ARBA00022989"/>
    </source>
</evidence>
<dbReference type="AlphaFoldDB" id="A0A8S1HKW1"/>
<reference evidence="7" key="1">
    <citation type="submission" date="2020-10" db="EMBL/GenBank/DDBJ databases">
        <authorList>
            <person name="Kikuchi T."/>
        </authorList>
    </citation>
    <scope>NUCLEOTIDE SEQUENCE</scope>
    <source>
        <strain evidence="7">NKZ352</strain>
    </source>
</reference>
<dbReference type="EMBL" id="CAJGYM010000050">
    <property type="protein sequence ID" value="CAD6194981.1"/>
    <property type="molecule type" value="Genomic_DNA"/>
</dbReference>
<dbReference type="PANTHER" id="PTHR22945:SF40">
    <property type="entry name" value="SERPENTINE RECEPTOR, CLASS D (DELTA)-RELATED"/>
    <property type="match status" value="1"/>
</dbReference>
<comment type="subcellular location">
    <subcellularLocation>
        <location evidence="1">Membrane</location>
        <topology evidence="1">Multi-pass membrane protein</topology>
    </subcellularLocation>
</comment>
<dbReference type="PROSITE" id="PS51257">
    <property type="entry name" value="PROKAR_LIPOPROTEIN"/>
    <property type="match status" value="1"/>
</dbReference>
<evidence type="ECO:0000256" key="2">
    <source>
        <dbReference type="ARBA" id="ARBA00009166"/>
    </source>
</evidence>
<dbReference type="Pfam" id="PF10317">
    <property type="entry name" value="7TM_GPCR_Srd"/>
    <property type="match status" value="2"/>
</dbReference>
<feature type="transmembrane region" description="Helical" evidence="6">
    <location>
        <begin position="7"/>
        <end position="29"/>
    </location>
</feature>
<proteinExistence type="inferred from homology"/>
<feature type="transmembrane region" description="Helical" evidence="6">
    <location>
        <begin position="100"/>
        <end position="117"/>
    </location>
</feature>
<feature type="transmembrane region" description="Helical" evidence="6">
    <location>
        <begin position="129"/>
        <end position="150"/>
    </location>
</feature>
<feature type="transmembrane region" description="Helical" evidence="6">
    <location>
        <begin position="230"/>
        <end position="252"/>
    </location>
</feature>
<comment type="caution">
    <text evidence="7">The sequence shown here is derived from an EMBL/GenBank/DDBJ whole genome shotgun (WGS) entry which is preliminary data.</text>
</comment>
<keyword evidence="3 6" id="KW-0812">Transmembrane</keyword>
<comment type="similarity">
    <text evidence="2">Belongs to the nematode receptor-like protein srd family.</text>
</comment>
<evidence type="ECO:0000256" key="6">
    <source>
        <dbReference type="SAM" id="Phobius"/>
    </source>
</evidence>
<accession>A0A8S1HKW1</accession>
<keyword evidence="4 6" id="KW-1133">Transmembrane helix</keyword>
<evidence type="ECO:0000313" key="8">
    <source>
        <dbReference type="Proteomes" id="UP000835052"/>
    </source>
</evidence>
<dbReference type="SUPFAM" id="SSF81321">
    <property type="entry name" value="Family A G protein-coupled receptor-like"/>
    <property type="match status" value="1"/>
</dbReference>
<keyword evidence="5 6" id="KW-0472">Membrane</keyword>
<evidence type="ECO:0000256" key="5">
    <source>
        <dbReference type="ARBA" id="ARBA00023136"/>
    </source>
</evidence>
<dbReference type="GO" id="GO:0016020">
    <property type="term" value="C:membrane"/>
    <property type="evidence" value="ECO:0007669"/>
    <property type="project" value="UniProtKB-SubCell"/>
</dbReference>
<organism evidence="7 8">
    <name type="scientific">Caenorhabditis auriculariae</name>
    <dbReference type="NCBI Taxonomy" id="2777116"/>
    <lineage>
        <taxon>Eukaryota</taxon>
        <taxon>Metazoa</taxon>
        <taxon>Ecdysozoa</taxon>
        <taxon>Nematoda</taxon>
        <taxon>Chromadorea</taxon>
        <taxon>Rhabditida</taxon>
        <taxon>Rhabditina</taxon>
        <taxon>Rhabditomorpha</taxon>
        <taxon>Rhabditoidea</taxon>
        <taxon>Rhabditidae</taxon>
        <taxon>Peloderinae</taxon>
        <taxon>Caenorhabditis</taxon>
    </lineage>
</organism>
<sequence length="283" mass="31896">MDSIRVIYMTVHVIVALFGCCINASLIYLARFHSPGKIKTYATLIMNFAFTDFLSCVADIFTLQRAIPIDRTAVIFLSSGPCQFISRTACFIAYNFMLHLLIHSLLSLLLSFSYRYYVLFKPSPNRRTILFVLFLMYLPSLTHLIISSTTQGGVEEIQAILSSRFPDFDYKYVMVSGVADMDSFASKIHVAGVSLPIALTYQACIPIFFLIGVISFTLEQFNIISHPDLQYATVTALMLISILTPMASLVFVRPYREKMKQLVGMSFDPTLERTSVVFSTRSV</sequence>
<feature type="transmembrane region" description="Helical" evidence="6">
    <location>
        <begin position="41"/>
        <end position="61"/>
    </location>
</feature>
<feature type="transmembrane region" description="Helical" evidence="6">
    <location>
        <begin position="198"/>
        <end position="218"/>
    </location>
</feature>
<evidence type="ECO:0000256" key="1">
    <source>
        <dbReference type="ARBA" id="ARBA00004141"/>
    </source>
</evidence>
<evidence type="ECO:0000256" key="3">
    <source>
        <dbReference type="ARBA" id="ARBA00022692"/>
    </source>
</evidence>
<dbReference type="OrthoDB" id="5859769at2759"/>
<name>A0A8S1HKW1_9PELO</name>
<dbReference type="PANTHER" id="PTHR22945">
    <property type="entry name" value="SERPENTINE RECEPTOR, CLASS D DELTA"/>
    <property type="match status" value="1"/>
</dbReference>
<dbReference type="Proteomes" id="UP000835052">
    <property type="component" value="Unassembled WGS sequence"/>
</dbReference>
<keyword evidence="8" id="KW-1185">Reference proteome</keyword>
<gene>
    <name evidence="7" type="ORF">CAUJ_LOCUS10900</name>
</gene>
<evidence type="ECO:0000313" key="7">
    <source>
        <dbReference type="EMBL" id="CAD6194981.1"/>
    </source>
</evidence>
<dbReference type="InterPro" id="IPR050920">
    <property type="entry name" value="Nematode_rcpt-like_delta"/>
</dbReference>
<dbReference type="InterPro" id="IPR019421">
    <property type="entry name" value="7TM_GPCR_serpentine_rcpt_Srd"/>
</dbReference>
<protein>
    <recommendedName>
        <fullName evidence="9">G protein-coupled receptor</fullName>
    </recommendedName>
</protein>